<dbReference type="InterPro" id="IPR029068">
    <property type="entry name" value="Glyas_Bleomycin-R_OHBP_Dase"/>
</dbReference>
<dbReference type="SUPFAM" id="SSF54593">
    <property type="entry name" value="Glyoxalase/Bleomycin resistance protein/Dihydroxybiphenyl dioxygenase"/>
    <property type="match status" value="2"/>
</dbReference>
<dbReference type="EMBL" id="NPEZ01000001">
    <property type="protein sequence ID" value="OZT77787.1"/>
    <property type="molecule type" value="Genomic_DNA"/>
</dbReference>
<dbReference type="PROSITE" id="PS51819">
    <property type="entry name" value="VOC"/>
    <property type="match status" value="2"/>
</dbReference>
<sequence length="283" mass="31377">MNFHKSPATHVSHVKINVSDMNEALNFYTGLLGFKVLEQNEKDVLLTADNETSILSLHQPENPIEKRRTSGLYHFAILLPERADLAAFTIHLAKNDVRLGASDHLVSEALYFNDPDGNGIEVYRDREPEEWSWNGPRVEMTTDPLDFENLVESLEEGQEWQGMPEGTVMGHLHLHVSDMPSAVKFYTEGLGLKVVAEFPGQAAFMSSEDYHHHIAVNVWNGIGAPQPEPGSVGLNEFIMNYPDEASLNAAAKRLEDLGHEVLSDDGANVSYDPSGNKAILTTD</sequence>
<dbReference type="PANTHER" id="PTHR43279:SF1">
    <property type="entry name" value="CATECHOL-2,3-DIOXYGENASE"/>
    <property type="match status" value="1"/>
</dbReference>
<protein>
    <submittedName>
        <fullName evidence="2">Glyoxalase</fullName>
    </submittedName>
</protein>
<accession>A0A265E876</accession>
<evidence type="ECO:0000313" key="2">
    <source>
        <dbReference type="EMBL" id="OZT77787.1"/>
    </source>
</evidence>
<name>A0A265E876_9STAP</name>
<gene>
    <name evidence="2" type="ORF">CFN03_00410</name>
</gene>
<dbReference type="AlphaFoldDB" id="A0A265E876"/>
<evidence type="ECO:0000259" key="1">
    <source>
        <dbReference type="PROSITE" id="PS51819"/>
    </source>
</evidence>
<dbReference type="Gene3D" id="3.10.180.10">
    <property type="entry name" value="2,3-Dihydroxybiphenyl 1,2-Dioxygenase, domain 1"/>
    <property type="match status" value="2"/>
</dbReference>
<dbReference type="RefSeq" id="WP_094905334.1">
    <property type="nucleotide sequence ID" value="NZ_NPEZ01000001.1"/>
</dbReference>
<reference evidence="2 3" key="1">
    <citation type="submission" date="2017-07" db="EMBL/GenBank/DDBJ databases">
        <title>Shotgun whole genome sequences of three halophilic bacterial isolates.</title>
        <authorList>
            <person name="Pozzo T."/>
            <person name="Higdon S.M."/>
            <person name="Quillaguaman J."/>
        </authorList>
    </citation>
    <scope>NUCLEOTIDE SEQUENCE [LARGE SCALE GENOMIC DNA]</scope>
    <source>
        <strain evidence="2 3">BU-1</strain>
    </source>
</reference>
<dbReference type="InterPro" id="IPR004360">
    <property type="entry name" value="Glyas_Fos-R_dOase_dom"/>
</dbReference>
<evidence type="ECO:0000313" key="3">
    <source>
        <dbReference type="Proteomes" id="UP000216682"/>
    </source>
</evidence>
<dbReference type="PANTHER" id="PTHR43279">
    <property type="entry name" value="CATECHOL-2,3-DIOXYGENASE"/>
    <property type="match status" value="1"/>
</dbReference>
<dbReference type="Pfam" id="PF00903">
    <property type="entry name" value="Glyoxalase"/>
    <property type="match status" value="2"/>
</dbReference>
<comment type="caution">
    <text evidence="2">The sequence shown here is derived from an EMBL/GenBank/DDBJ whole genome shotgun (WGS) entry which is preliminary data.</text>
</comment>
<organism evidence="2 3">
    <name type="scientific">Salinicoccus roseus</name>
    <dbReference type="NCBI Taxonomy" id="45670"/>
    <lineage>
        <taxon>Bacteria</taxon>
        <taxon>Bacillati</taxon>
        <taxon>Bacillota</taxon>
        <taxon>Bacilli</taxon>
        <taxon>Bacillales</taxon>
        <taxon>Staphylococcaceae</taxon>
        <taxon>Salinicoccus</taxon>
    </lineage>
</organism>
<feature type="domain" description="VOC" evidence="1">
    <location>
        <begin position="168"/>
        <end position="283"/>
    </location>
</feature>
<dbReference type="InterPro" id="IPR037523">
    <property type="entry name" value="VOC_core"/>
</dbReference>
<dbReference type="Proteomes" id="UP000216682">
    <property type="component" value="Unassembled WGS sequence"/>
</dbReference>
<proteinExistence type="predicted"/>
<feature type="domain" description="VOC" evidence="1">
    <location>
        <begin position="10"/>
        <end position="125"/>
    </location>
</feature>